<sequence>MDVEPIKTTVDELLKVLATENVIGETIETEDKIIIPVTKFGMAFGAASAEGSALKDQSGKGSGAGGGAGIEPIAMVVVFKGMTGPESVRVMHLTKPSPMGRAVSEAMPAVIDLMKEGKETVKEMREKKKEEKEESE</sequence>
<accession>A0A2A2H9N3</accession>
<dbReference type="GeneID" id="300259597"/>
<dbReference type="RefSeq" id="WP_069583553.1">
    <property type="nucleotide sequence ID" value="NZ_LMVM01000001.1"/>
</dbReference>
<evidence type="ECO:0000313" key="2">
    <source>
        <dbReference type="Proteomes" id="UP000217784"/>
    </source>
</evidence>
<comment type="caution">
    <text evidence="1">The sequence shown here is derived from an EMBL/GenBank/DDBJ whole genome shotgun (WGS) entry which is preliminary data.</text>
</comment>
<dbReference type="PANTHER" id="PTHR39162:SF1">
    <property type="entry name" value="SPORULATION PROTEIN YTFJ"/>
    <property type="match status" value="1"/>
</dbReference>
<reference evidence="1 2" key="1">
    <citation type="journal article" date="2017" name="BMC Genomics">
        <title>Genomic analysis of methanogenic archaea reveals a shift towards energy conservation.</title>
        <authorList>
            <person name="Gilmore S.P."/>
            <person name="Henske J.K."/>
            <person name="Sexton J.A."/>
            <person name="Solomon K.V."/>
            <person name="Seppala S."/>
            <person name="Yoo J.I."/>
            <person name="Huyett L.M."/>
            <person name="Pressman A."/>
            <person name="Cogan J.Z."/>
            <person name="Kivenson V."/>
            <person name="Peng X."/>
            <person name="Tan Y."/>
            <person name="Valentine D.L."/>
            <person name="O'Malley M.A."/>
        </authorList>
    </citation>
    <scope>NUCLEOTIDE SEQUENCE [LARGE SCALE GENOMIC DNA]</scope>
    <source>
        <strain evidence="1 2">M.o.H.</strain>
    </source>
</reference>
<dbReference type="InterPro" id="IPR014229">
    <property type="entry name" value="Spore_YtfJ"/>
</dbReference>
<dbReference type="PIRSF" id="PIRSF021377">
    <property type="entry name" value="YtfJ"/>
    <property type="match status" value="1"/>
</dbReference>
<dbReference type="OrthoDB" id="76585at2157"/>
<dbReference type="PANTHER" id="PTHR39162">
    <property type="entry name" value="GLL3345 PROTEIN"/>
    <property type="match status" value="1"/>
</dbReference>
<proteinExistence type="predicted"/>
<gene>
    <name evidence="1" type="ORF">ASJ80_14850</name>
</gene>
<evidence type="ECO:0000313" key="1">
    <source>
        <dbReference type="EMBL" id="PAV06108.1"/>
    </source>
</evidence>
<name>A0A2A2H9N3_METBR</name>
<dbReference type="AlphaFoldDB" id="A0A2A2H9N3"/>
<dbReference type="Proteomes" id="UP000217784">
    <property type="component" value="Unassembled WGS sequence"/>
</dbReference>
<dbReference type="Pfam" id="PF09579">
    <property type="entry name" value="Spore_YtfJ"/>
    <property type="match status" value="1"/>
</dbReference>
<protein>
    <submittedName>
        <fullName evidence="1">Sporulation protein</fullName>
    </submittedName>
</protein>
<keyword evidence="2" id="KW-1185">Reference proteome</keyword>
<dbReference type="EMBL" id="LMVM01000001">
    <property type="protein sequence ID" value="PAV06108.1"/>
    <property type="molecule type" value="Genomic_DNA"/>
</dbReference>
<organism evidence="1 2">
    <name type="scientific">Methanobacterium bryantii</name>
    <dbReference type="NCBI Taxonomy" id="2161"/>
    <lineage>
        <taxon>Archaea</taxon>
        <taxon>Methanobacteriati</taxon>
        <taxon>Methanobacteriota</taxon>
        <taxon>Methanomada group</taxon>
        <taxon>Methanobacteria</taxon>
        <taxon>Methanobacteriales</taxon>
        <taxon>Methanobacteriaceae</taxon>
        <taxon>Methanobacterium</taxon>
    </lineage>
</organism>